<dbReference type="InterPro" id="IPR042099">
    <property type="entry name" value="ANL_N_sf"/>
</dbReference>
<comment type="caution">
    <text evidence="4">The sequence shown here is derived from an EMBL/GenBank/DDBJ whole genome shotgun (WGS) entry which is preliminary data.</text>
</comment>
<keyword evidence="5" id="KW-1185">Reference proteome</keyword>
<dbReference type="SUPFAM" id="SSF56801">
    <property type="entry name" value="Acetyl-CoA synthetase-like"/>
    <property type="match status" value="1"/>
</dbReference>
<proteinExistence type="predicted"/>
<gene>
    <name evidence="4" type="ORF">GCM10007972_10610</name>
</gene>
<protein>
    <submittedName>
        <fullName evidence="4">AMP-dependent synthetase</fullName>
    </submittedName>
</protein>
<dbReference type="CDD" id="cd05907">
    <property type="entry name" value="VL_LC_FACS_like"/>
    <property type="match status" value="1"/>
</dbReference>
<organism evidence="4 5">
    <name type="scientific">Iodidimonas muriae</name>
    <dbReference type="NCBI Taxonomy" id="261467"/>
    <lineage>
        <taxon>Bacteria</taxon>
        <taxon>Pseudomonadati</taxon>
        <taxon>Pseudomonadota</taxon>
        <taxon>Alphaproteobacteria</taxon>
        <taxon>Iodidimonadales</taxon>
        <taxon>Iodidimonadaceae</taxon>
        <taxon>Iodidimonas</taxon>
    </lineage>
</organism>
<keyword evidence="1" id="KW-0547">Nucleotide-binding</keyword>
<evidence type="ECO:0000256" key="1">
    <source>
        <dbReference type="ARBA" id="ARBA00022741"/>
    </source>
</evidence>
<dbReference type="PANTHER" id="PTHR43272">
    <property type="entry name" value="LONG-CHAIN-FATTY-ACID--COA LIGASE"/>
    <property type="match status" value="1"/>
</dbReference>
<dbReference type="Pfam" id="PF00501">
    <property type="entry name" value="AMP-binding"/>
    <property type="match status" value="1"/>
</dbReference>
<reference evidence="5" key="1">
    <citation type="journal article" date="2019" name="Int. J. Syst. Evol. Microbiol.">
        <title>The Global Catalogue of Microorganisms (GCM) 10K type strain sequencing project: providing services to taxonomists for standard genome sequencing and annotation.</title>
        <authorList>
            <consortium name="The Broad Institute Genomics Platform"/>
            <consortium name="The Broad Institute Genome Sequencing Center for Infectious Disease"/>
            <person name="Wu L."/>
            <person name="Ma J."/>
        </authorList>
    </citation>
    <scope>NUCLEOTIDE SEQUENCE [LARGE SCALE GENOMIC DNA]</scope>
    <source>
        <strain evidence="5">JCM 17843</strain>
    </source>
</reference>
<dbReference type="Proteomes" id="UP000602381">
    <property type="component" value="Unassembled WGS sequence"/>
</dbReference>
<keyword evidence="2" id="KW-0067">ATP-binding</keyword>
<accession>A0ABQ2LDG3</accession>
<evidence type="ECO:0000313" key="4">
    <source>
        <dbReference type="EMBL" id="GGO09250.1"/>
    </source>
</evidence>
<evidence type="ECO:0000256" key="2">
    <source>
        <dbReference type="ARBA" id="ARBA00022840"/>
    </source>
</evidence>
<dbReference type="RefSeq" id="WP_150005809.1">
    <property type="nucleotide sequence ID" value="NZ_BMOV01000003.1"/>
</dbReference>
<feature type="domain" description="AMP-dependent synthetase/ligase" evidence="3">
    <location>
        <begin position="14"/>
        <end position="425"/>
    </location>
</feature>
<dbReference type="Gene3D" id="3.40.50.12780">
    <property type="entry name" value="N-terminal domain of ligase-like"/>
    <property type="match status" value="1"/>
</dbReference>
<evidence type="ECO:0000259" key="3">
    <source>
        <dbReference type="Pfam" id="PF00501"/>
    </source>
</evidence>
<dbReference type="Pfam" id="PF23562">
    <property type="entry name" value="AMP-binding_C_3"/>
    <property type="match status" value="1"/>
</dbReference>
<dbReference type="EMBL" id="BMOV01000003">
    <property type="protein sequence ID" value="GGO09250.1"/>
    <property type="molecule type" value="Genomic_DNA"/>
</dbReference>
<dbReference type="PANTHER" id="PTHR43272:SF33">
    <property type="entry name" value="AMP-BINDING DOMAIN-CONTAINING PROTEIN-RELATED"/>
    <property type="match status" value="1"/>
</dbReference>
<evidence type="ECO:0000313" key="5">
    <source>
        <dbReference type="Proteomes" id="UP000602381"/>
    </source>
</evidence>
<name>A0ABQ2LDG3_9PROT</name>
<dbReference type="InterPro" id="IPR000873">
    <property type="entry name" value="AMP-dep_synth/lig_dom"/>
</dbReference>
<sequence length="601" mass="66149">MGPEKYQNLVQMLFEQARKNGTKPFLWAKSEGRFRSQSWDDVVDQVARMSRALIKEGVQAGDRVALISENRPEWLIADFAIMAAGAITVPAYTTSTTSDYQHILENSRAKGVIVSSAKLARTVLPAAHLSDSAEFVITMEEPRLTQSINARMLRWDDVLAAQPACVDAVREATSTLLREDVACLIYTSGTGGAPKGVMIHHGAILHNCMGACDVLSEIGLSGNRFLSFLPLSHAYEHSAGQALPVSIGAEIYYAEGIDKLASNMAETKPTIMVVVPRLFEMLRNRVLRQVEKDGGYKEKLFHKALALGIKRHRQGGRLGFFERIQDKLLDRLVRAKVRRRFGGRLKALVSGGAPLNKDVGEFFTGLGLPLLQGYGQTEAGPIISVNRPTHSKTHSVGPPMKGVELTIADDGEILVRGALVMKGYWGDERATADTIKDGWLHTGDIGILDEDGHLVITDRKKDLIVSDKGENVSPQRVEGMLALEMEIAQVMVYGDDKPYLVGLVVPDPEWLASWTKETGKTNDYAALVADPDLRTAIDAAISRVNKRLSNLEKVRRFALADEPFSIENEQMTPTLKIRRHVIGKIYRSRIETLYGGGAKGK</sequence>